<dbReference type="InterPro" id="IPR012347">
    <property type="entry name" value="Ferritin-like"/>
</dbReference>
<accession>A0A150S8E7</accession>
<dbReference type="Proteomes" id="UP000075635">
    <property type="component" value="Unassembled WGS sequence"/>
</dbReference>
<sequence length="278" mass="29506">MSIRIDSLRFAWIAALALAGASACSVTAEDGVLAAADEDSTGEAVDSAAQAFTLSSPELAAVIAAFHTAEIKESQLALARATDPHVLEFAQELLDYHVLASQQLLATLQQTGEQPLDNQTSQALVEQSAVDLQLLEGLTGPTFDWTYVEVQIYRHRELLGHLQEQIAVVGPEPRPGVSHLISEIRTATSQHLAFARSLPALIGSPFVPEGGYPPPPSPYYGGSSPYYGGSSPYYGGSSPYYGPSSPYGPVYSGPNGPYSPARPPYYGYPGRSTSFGPD</sequence>
<proteinExistence type="predicted"/>
<feature type="domain" description="DUF4142" evidence="2">
    <location>
        <begin position="58"/>
        <end position="198"/>
    </location>
</feature>
<organism evidence="3 4">
    <name type="scientific">Sorangium cellulosum</name>
    <name type="common">Polyangium cellulosum</name>
    <dbReference type="NCBI Taxonomy" id="56"/>
    <lineage>
        <taxon>Bacteria</taxon>
        <taxon>Pseudomonadati</taxon>
        <taxon>Myxococcota</taxon>
        <taxon>Polyangia</taxon>
        <taxon>Polyangiales</taxon>
        <taxon>Polyangiaceae</taxon>
        <taxon>Sorangium</taxon>
    </lineage>
</organism>
<evidence type="ECO:0000313" key="4">
    <source>
        <dbReference type="Proteomes" id="UP000075635"/>
    </source>
</evidence>
<dbReference type="PROSITE" id="PS51257">
    <property type="entry name" value="PROKAR_LIPOPROTEIN"/>
    <property type="match status" value="1"/>
</dbReference>
<name>A0A150S8E7_SORCE</name>
<evidence type="ECO:0000313" key="3">
    <source>
        <dbReference type="EMBL" id="KYF88763.1"/>
    </source>
</evidence>
<feature type="signal peptide" evidence="1">
    <location>
        <begin position="1"/>
        <end position="28"/>
    </location>
</feature>
<feature type="chain" id="PRO_5007568391" description="DUF4142 domain-containing protein" evidence="1">
    <location>
        <begin position="29"/>
        <end position="278"/>
    </location>
</feature>
<feature type="non-terminal residue" evidence="3">
    <location>
        <position position="278"/>
    </location>
</feature>
<evidence type="ECO:0000259" key="2">
    <source>
        <dbReference type="Pfam" id="PF13628"/>
    </source>
</evidence>
<dbReference type="PANTHER" id="PTHR38593:SF1">
    <property type="entry name" value="BLR2558 PROTEIN"/>
    <property type="match status" value="1"/>
</dbReference>
<protein>
    <recommendedName>
        <fullName evidence="2">DUF4142 domain-containing protein</fullName>
    </recommendedName>
</protein>
<dbReference type="EMBL" id="JEMB01001302">
    <property type="protein sequence ID" value="KYF88763.1"/>
    <property type="molecule type" value="Genomic_DNA"/>
</dbReference>
<dbReference type="Gene3D" id="1.20.1260.10">
    <property type="match status" value="1"/>
</dbReference>
<reference evidence="3 4" key="1">
    <citation type="submission" date="2014-02" db="EMBL/GenBank/DDBJ databases">
        <title>The small core and large imbalanced accessory genome model reveals a collaborative survival strategy of Sorangium cellulosum strains in nature.</title>
        <authorList>
            <person name="Han K."/>
            <person name="Peng R."/>
            <person name="Blom J."/>
            <person name="Li Y.-Z."/>
        </authorList>
    </citation>
    <scope>NUCLEOTIDE SEQUENCE [LARGE SCALE GENOMIC DNA]</scope>
    <source>
        <strain evidence="3 4">So0011-07</strain>
    </source>
</reference>
<gene>
    <name evidence="3" type="ORF">BE17_43320</name>
</gene>
<dbReference type="PANTHER" id="PTHR38593">
    <property type="entry name" value="BLR2558 PROTEIN"/>
    <property type="match status" value="1"/>
</dbReference>
<dbReference type="Pfam" id="PF13628">
    <property type="entry name" value="DUF4142"/>
    <property type="match status" value="1"/>
</dbReference>
<dbReference type="InterPro" id="IPR025419">
    <property type="entry name" value="DUF4142"/>
</dbReference>
<comment type="caution">
    <text evidence="3">The sequence shown here is derived from an EMBL/GenBank/DDBJ whole genome shotgun (WGS) entry which is preliminary data.</text>
</comment>
<keyword evidence="1" id="KW-0732">Signal</keyword>
<evidence type="ECO:0000256" key="1">
    <source>
        <dbReference type="SAM" id="SignalP"/>
    </source>
</evidence>
<dbReference type="AlphaFoldDB" id="A0A150S8E7"/>